<evidence type="ECO:0008006" key="3">
    <source>
        <dbReference type="Google" id="ProtNLM"/>
    </source>
</evidence>
<protein>
    <recommendedName>
        <fullName evidence="3">Reverse transcriptase domain-containing protein</fullName>
    </recommendedName>
</protein>
<keyword evidence="2" id="KW-1185">Reference proteome</keyword>
<dbReference type="OrthoDB" id="6780468at2759"/>
<gene>
    <name evidence="1" type="ORF">THAOC_32234</name>
</gene>
<evidence type="ECO:0000313" key="1">
    <source>
        <dbReference type="EMBL" id="EJK48927.1"/>
    </source>
</evidence>
<dbReference type="EMBL" id="AGNL01045282">
    <property type="protein sequence ID" value="EJK48927.1"/>
    <property type="molecule type" value="Genomic_DNA"/>
</dbReference>
<dbReference type="PANTHER" id="PTHR21301:SF10">
    <property type="entry name" value="REVERSE TRANSCRIPTASE DOMAIN-CONTAINING PROTEIN"/>
    <property type="match status" value="1"/>
</dbReference>
<name>K0RQE3_THAOC</name>
<dbReference type="Proteomes" id="UP000266841">
    <property type="component" value="Unassembled WGS sequence"/>
</dbReference>
<reference evidence="1 2" key="1">
    <citation type="journal article" date="2012" name="Genome Biol.">
        <title>Genome and low-iron response of an oceanic diatom adapted to chronic iron limitation.</title>
        <authorList>
            <person name="Lommer M."/>
            <person name="Specht M."/>
            <person name="Roy A.S."/>
            <person name="Kraemer L."/>
            <person name="Andreson R."/>
            <person name="Gutowska M.A."/>
            <person name="Wolf J."/>
            <person name="Bergner S.V."/>
            <person name="Schilhabel M.B."/>
            <person name="Klostermeier U.C."/>
            <person name="Beiko R.G."/>
            <person name="Rosenstiel P."/>
            <person name="Hippler M."/>
            <person name="Laroche J."/>
        </authorList>
    </citation>
    <scope>NUCLEOTIDE SEQUENCE [LARGE SCALE GENOMIC DNA]</scope>
    <source>
        <strain evidence="1 2">CCMP1005</strain>
    </source>
</reference>
<sequence length="213" mass="24493">MIIIEADKNLGAAIMLQEDYIRQGIREHLSNEGVYKRLTKVQVHLEQTRLDYLLASIKGKHRPFLPNKNPATARTTGELSEAEYTYLCRAYHKEAKQLARFRMSAKVHKNPKKMRPIVCCAGTRMNHLSKWLDYQLQRLKQFVPTYLKDSHDLLAKLKNLGELPPNARLFTADAVSMYTNIDTNHAISVISNWMDNLELPADFPLRAVKDAMT</sequence>
<proteinExistence type="predicted"/>
<dbReference type="PANTHER" id="PTHR21301">
    <property type="entry name" value="REVERSE TRANSCRIPTASE"/>
    <property type="match status" value="1"/>
</dbReference>
<dbReference type="AlphaFoldDB" id="K0RQE3"/>
<organism evidence="1 2">
    <name type="scientific">Thalassiosira oceanica</name>
    <name type="common">Marine diatom</name>
    <dbReference type="NCBI Taxonomy" id="159749"/>
    <lineage>
        <taxon>Eukaryota</taxon>
        <taxon>Sar</taxon>
        <taxon>Stramenopiles</taxon>
        <taxon>Ochrophyta</taxon>
        <taxon>Bacillariophyta</taxon>
        <taxon>Coscinodiscophyceae</taxon>
        <taxon>Thalassiosirophycidae</taxon>
        <taxon>Thalassiosirales</taxon>
        <taxon>Thalassiosiraceae</taxon>
        <taxon>Thalassiosira</taxon>
    </lineage>
</organism>
<accession>K0RQE3</accession>
<comment type="caution">
    <text evidence="1">The sequence shown here is derived from an EMBL/GenBank/DDBJ whole genome shotgun (WGS) entry which is preliminary data.</text>
</comment>
<evidence type="ECO:0000313" key="2">
    <source>
        <dbReference type="Proteomes" id="UP000266841"/>
    </source>
</evidence>